<gene>
    <name evidence="19" type="ORF">jhhlp_000541</name>
</gene>
<dbReference type="CDD" id="cd00170">
    <property type="entry name" value="SEC14"/>
    <property type="match status" value="1"/>
</dbReference>
<comment type="cofactor">
    <cofactor evidence="1">
        <name>heme b</name>
        <dbReference type="ChEBI" id="CHEBI:60344"/>
    </cofactor>
</comment>
<keyword evidence="5 16" id="KW-0813">Transport</keyword>
<feature type="region of interest" description="Disordered" evidence="17">
    <location>
        <begin position="418"/>
        <end position="497"/>
    </location>
</feature>
<dbReference type="Pfam" id="PF00650">
    <property type="entry name" value="CRAL_TRIO"/>
    <property type="match status" value="1"/>
</dbReference>
<evidence type="ECO:0000256" key="2">
    <source>
        <dbReference type="ARBA" id="ARBA00004406"/>
    </source>
</evidence>
<evidence type="ECO:0000256" key="13">
    <source>
        <dbReference type="ARBA" id="ARBA00023136"/>
    </source>
</evidence>
<comment type="similarity">
    <text evidence="3 16">Belongs to the SFH5 family.</text>
</comment>
<name>A0A2N3NL60_9PEZI</name>
<evidence type="ECO:0000256" key="12">
    <source>
        <dbReference type="ARBA" id="ARBA00023055"/>
    </source>
</evidence>
<comment type="catalytic activity">
    <reaction evidence="14">
        <text>a 1,2-diacyl-sn-glycero-3-phospho-(1D-myo-inositol)(in) = a 1,2-diacyl-sn-glycero-3-phospho-(1D-myo-inositol)(out)</text>
        <dbReference type="Rhea" id="RHEA:38691"/>
        <dbReference type="ChEBI" id="CHEBI:57880"/>
    </reaction>
    <physiologicalReaction direction="left-to-right" evidence="14">
        <dbReference type="Rhea" id="RHEA:38692"/>
    </physiologicalReaction>
</comment>
<keyword evidence="6 16" id="KW-0963">Cytoplasm</keyword>
<accession>A0A2N3NL60</accession>
<dbReference type="InterPro" id="IPR036273">
    <property type="entry name" value="CRAL/TRIO_N_dom_sf"/>
</dbReference>
<dbReference type="Pfam" id="PF03765">
    <property type="entry name" value="CRAL_TRIO_N"/>
    <property type="match status" value="1"/>
</dbReference>
<evidence type="ECO:0000256" key="16">
    <source>
        <dbReference type="RuleBase" id="RU367059"/>
    </source>
</evidence>
<dbReference type="InterPro" id="IPR036865">
    <property type="entry name" value="CRAL-TRIO_dom_sf"/>
</dbReference>
<evidence type="ECO:0000256" key="17">
    <source>
        <dbReference type="SAM" id="MobiDB-lite"/>
    </source>
</evidence>
<feature type="non-terminal residue" evidence="19">
    <location>
        <position position="497"/>
    </location>
</feature>
<dbReference type="GO" id="GO:0008526">
    <property type="term" value="F:phosphatidylinositol transfer activity"/>
    <property type="evidence" value="ECO:0007669"/>
    <property type="project" value="UniProtKB-UniRule"/>
</dbReference>
<evidence type="ECO:0000256" key="11">
    <source>
        <dbReference type="ARBA" id="ARBA00023004"/>
    </source>
</evidence>
<evidence type="ECO:0000256" key="7">
    <source>
        <dbReference type="ARBA" id="ARBA00022617"/>
    </source>
</evidence>
<dbReference type="GO" id="GO:0005789">
    <property type="term" value="C:endoplasmic reticulum membrane"/>
    <property type="evidence" value="ECO:0007669"/>
    <property type="project" value="UniProtKB-SubCell"/>
</dbReference>
<dbReference type="GO" id="GO:0017157">
    <property type="term" value="P:regulation of exocytosis"/>
    <property type="evidence" value="ECO:0007669"/>
    <property type="project" value="TreeGrafter"/>
</dbReference>
<feature type="compositionally biased region" description="Pro residues" evidence="17">
    <location>
        <begin position="105"/>
        <end position="119"/>
    </location>
</feature>
<proteinExistence type="inferred from homology"/>
<evidence type="ECO:0000256" key="1">
    <source>
        <dbReference type="ARBA" id="ARBA00001970"/>
    </source>
</evidence>
<feature type="compositionally biased region" description="Basic and acidic residues" evidence="17">
    <location>
        <begin position="444"/>
        <end position="456"/>
    </location>
</feature>
<evidence type="ECO:0000256" key="6">
    <source>
        <dbReference type="ARBA" id="ARBA00022490"/>
    </source>
</evidence>
<keyword evidence="8" id="KW-0479">Metal-binding</keyword>
<evidence type="ECO:0000256" key="9">
    <source>
        <dbReference type="ARBA" id="ARBA00022824"/>
    </source>
</evidence>
<evidence type="ECO:0000256" key="15">
    <source>
        <dbReference type="ARBA" id="ARBA00024180"/>
    </source>
</evidence>
<evidence type="ECO:0000313" key="20">
    <source>
        <dbReference type="Proteomes" id="UP000233524"/>
    </source>
</evidence>
<dbReference type="PROSITE" id="PS50191">
    <property type="entry name" value="CRAL_TRIO"/>
    <property type="match status" value="1"/>
</dbReference>
<keyword evidence="11" id="KW-0408">Iron</keyword>
<evidence type="ECO:0000256" key="10">
    <source>
        <dbReference type="ARBA" id="ARBA00022848"/>
    </source>
</evidence>
<evidence type="ECO:0000256" key="8">
    <source>
        <dbReference type="ARBA" id="ARBA00022723"/>
    </source>
</evidence>
<dbReference type="GO" id="GO:0043001">
    <property type="term" value="P:Golgi to plasma membrane protein transport"/>
    <property type="evidence" value="ECO:0007669"/>
    <property type="project" value="TreeGrafter"/>
</dbReference>
<comment type="subcellular location">
    <subcellularLocation>
        <location evidence="16">Cytoplasm</location>
    </subcellularLocation>
    <subcellularLocation>
        <location evidence="2 16">Endoplasmic reticulum membrane</location>
        <topology evidence="2 16">Peripheral membrane protein</topology>
    </subcellularLocation>
    <subcellularLocation>
        <location evidence="16">Microsome membrane</location>
        <topology evidence="16">Peripheral membrane protein</topology>
    </subcellularLocation>
</comment>
<dbReference type="PANTHER" id="PTHR47669:SF1">
    <property type="entry name" value="PHOSPHATIDYLINOSITOL TRANSFER PROTEIN SFH5"/>
    <property type="match status" value="1"/>
</dbReference>
<evidence type="ECO:0000313" key="19">
    <source>
        <dbReference type="EMBL" id="PKS13196.1"/>
    </source>
</evidence>
<dbReference type="SUPFAM" id="SSF52087">
    <property type="entry name" value="CRAL/TRIO domain"/>
    <property type="match status" value="1"/>
</dbReference>
<dbReference type="EMBL" id="NLAX01000002">
    <property type="protein sequence ID" value="PKS13196.1"/>
    <property type="molecule type" value="Genomic_DNA"/>
</dbReference>
<evidence type="ECO:0000256" key="5">
    <source>
        <dbReference type="ARBA" id="ARBA00022448"/>
    </source>
</evidence>
<dbReference type="InterPro" id="IPR042938">
    <property type="entry name" value="Sfh5"/>
</dbReference>
<evidence type="ECO:0000259" key="18">
    <source>
        <dbReference type="PROSITE" id="PS50191"/>
    </source>
</evidence>
<keyword evidence="20" id="KW-1185">Reference proteome</keyword>
<feature type="compositionally biased region" description="Low complexity" evidence="17">
    <location>
        <begin position="41"/>
        <end position="53"/>
    </location>
</feature>
<evidence type="ECO:0000256" key="14">
    <source>
        <dbReference type="ARBA" id="ARBA00024146"/>
    </source>
</evidence>
<dbReference type="SMART" id="SM00516">
    <property type="entry name" value="SEC14"/>
    <property type="match status" value="1"/>
</dbReference>
<dbReference type="Proteomes" id="UP000233524">
    <property type="component" value="Unassembled WGS sequence"/>
</dbReference>
<feature type="region of interest" description="Disordered" evidence="17">
    <location>
        <begin position="18"/>
        <end position="76"/>
    </location>
</feature>
<sequence length="497" mass="52967">AIHFYPYLPYVLSVLSSPPNRSSFDTPSSAETNPQTRKQSNLRSPPSSLLFPPTMSTEPKPVDSQPTAENPVVAAAASDAPTVDVVTPKSSAAAEAAPAAVTAAAPPPADAPADAPPDAPSAVTSKGETPAALDEPTTGDKKEAETKKMPPETPLDKLAGRLAGIKEKTGHGEMWGVPLSHLSHAPTAIVLQKFLRANNGDVDLAEKQLTDALKWRKETDPIKLLDDKIYDRARFGDLGFVTVHQADDGKEAVITWNVYGGVKNNKATFGNVKEFVEWRAALMEFGVRKLKLNEATAPIPDGADDPYQMIQVHDYMSVSFFRMDPHVKAASKETIQTLSMAYPELLSHKYFVNVPAIMGWVFGAMKLFLSAATLRKFHPMSSGASLANEIKPFAATLPKEYGGSGPSVKEGFTVRLSDAPTPAEDAPKAEAETGDAAPAATEAEAPKVDETPKEQPNEAAPLAEASKADEATAKDTSNEASEEVTKDVKDETQTKAG</sequence>
<comment type="function">
    <text evidence="15">Non-classical phosphatidylinositol (PtdIns) transfer protein (PITP), which exhibits PtdIns-binding/transfer activity in the absence of detectable PtdCho-binding/transfer activity. Regulates PtdIns(4,5)P2 homeostasis at the plasma membrane. Heme-binding protein that may play a role in organic oxidant-induced stress responses.</text>
</comment>
<feature type="compositionally biased region" description="Polar residues" evidence="17">
    <location>
        <begin position="18"/>
        <end position="39"/>
    </location>
</feature>
<dbReference type="InterPro" id="IPR001251">
    <property type="entry name" value="CRAL-TRIO_dom"/>
</dbReference>
<reference evidence="19 20" key="1">
    <citation type="journal article" date="2017" name="G3 (Bethesda)">
        <title>First Draft Genome Sequence of the Pathogenic Fungus Lomentospora prolificans (Formerly Scedosporium prolificans).</title>
        <authorList>
            <person name="Luo R."/>
            <person name="Zimin A."/>
            <person name="Workman R."/>
            <person name="Fan Y."/>
            <person name="Pertea G."/>
            <person name="Grossman N."/>
            <person name="Wear M.P."/>
            <person name="Jia B."/>
            <person name="Miller H."/>
            <person name="Casadevall A."/>
            <person name="Timp W."/>
            <person name="Zhang S.X."/>
            <person name="Salzberg S.L."/>
        </authorList>
    </citation>
    <scope>NUCLEOTIDE SEQUENCE [LARGE SCALE GENOMIC DNA]</scope>
    <source>
        <strain evidence="19 20">JHH-5317</strain>
    </source>
</reference>
<feature type="region of interest" description="Disordered" evidence="17">
    <location>
        <begin position="98"/>
        <end position="156"/>
    </location>
</feature>
<keyword evidence="9 16" id="KW-0256">Endoplasmic reticulum</keyword>
<dbReference type="Gene3D" id="3.40.525.10">
    <property type="entry name" value="CRAL-TRIO lipid binding domain"/>
    <property type="match status" value="1"/>
</dbReference>
<dbReference type="GO" id="GO:0046872">
    <property type="term" value="F:metal ion binding"/>
    <property type="evidence" value="ECO:0007669"/>
    <property type="project" value="UniProtKB-KW"/>
</dbReference>
<protein>
    <recommendedName>
        <fullName evidence="4 16">Phosphatidylinositol transfer protein SFH5</fullName>
        <shortName evidence="16">PITP SFH5</shortName>
    </recommendedName>
</protein>
<feature type="compositionally biased region" description="Basic and acidic residues" evidence="17">
    <location>
        <begin position="466"/>
        <end position="497"/>
    </location>
</feature>
<comment type="caution">
    <text evidence="19">The sequence shown here is derived from an EMBL/GenBank/DDBJ whole genome shotgun (WGS) entry which is preliminary data.</text>
</comment>
<dbReference type="SUPFAM" id="SSF46938">
    <property type="entry name" value="CRAL/TRIO N-terminal domain"/>
    <property type="match status" value="1"/>
</dbReference>
<evidence type="ECO:0000256" key="3">
    <source>
        <dbReference type="ARBA" id="ARBA00006667"/>
    </source>
</evidence>
<dbReference type="InParanoid" id="A0A2N3NL60"/>
<dbReference type="GO" id="GO:0005829">
    <property type="term" value="C:cytosol"/>
    <property type="evidence" value="ECO:0007669"/>
    <property type="project" value="TreeGrafter"/>
</dbReference>
<dbReference type="VEuPathDB" id="FungiDB:jhhlp_000541"/>
<dbReference type="GO" id="GO:0005886">
    <property type="term" value="C:plasma membrane"/>
    <property type="evidence" value="ECO:0007669"/>
    <property type="project" value="TreeGrafter"/>
</dbReference>
<dbReference type="GO" id="GO:0032541">
    <property type="term" value="C:cortical endoplasmic reticulum"/>
    <property type="evidence" value="ECO:0007669"/>
    <property type="project" value="TreeGrafter"/>
</dbReference>
<keyword evidence="7" id="KW-0349">Heme</keyword>
<keyword evidence="12 16" id="KW-0445">Lipid transport</keyword>
<dbReference type="AlphaFoldDB" id="A0A2N3NL60"/>
<dbReference type="InterPro" id="IPR011074">
    <property type="entry name" value="CRAL/TRIO_N_dom"/>
</dbReference>
<dbReference type="PANTHER" id="PTHR47669">
    <property type="entry name" value="PHOSPHATIDYLINOSITOL TRANSFER PROTEIN SFH5"/>
    <property type="match status" value="1"/>
</dbReference>
<feature type="compositionally biased region" description="Basic and acidic residues" evidence="17">
    <location>
        <begin position="138"/>
        <end position="156"/>
    </location>
</feature>
<feature type="compositionally biased region" description="Low complexity" evidence="17">
    <location>
        <begin position="434"/>
        <end position="443"/>
    </location>
</feature>
<dbReference type="STRING" id="41688.A0A2N3NL60"/>
<dbReference type="OrthoDB" id="75724at2759"/>
<evidence type="ECO:0000256" key="4">
    <source>
        <dbReference type="ARBA" id="ARBA00018320"/>
    </source>
</evidence>
<organism evidence="19 20">
    <name type="scientific">Lomentospora prolificans</name>
    <dbReference type="NCBI Taxonomy" id="41688"/>
    <lineage>
        <taxon>Eukaryota</taxon>
        <taxon>Fungi</taxon>
        <taxon>Dikarya</taxon>
        <taxon>Ascomycota</taxon>
        <taxon>Pezizomycotina</taxon>
        <taxon>Sordariomycetes</taxon>
        <taxon>Hypocreomycetidae</taxon>
        <taxon>Microascales</taxon>
        <taxon>Microascaceae</taxon>
        <taxon>Lomentospora</taxon>
    </lineage>
</organism>
<feature type="domain" description="CRAL-TRIO" evidence="18">
    <location>
        <begin position="282"/>
        <end position="409"/>
    </location>
</feature>
<keyword evidence="13 16" id="KW-0472">Membrane</keyword>
<feature type="non-terminal residue" evidence="19">
    <location>
        <position position="1"/>
    </location>
</feature>
<keyword evidence="10 16" id="KW-0492">Microsome</keyword>